<dbReference type="EMBL" id="WUAV01000004">
    <property type="protein sequence ID" value="KAF1758926.1"/>
    <property type="molecule type" value="Genomic_DNA"/>
</dbReference>
<dbReference type="RefSeq" id="XP_053585604.1">
    <property type="nucleotide sequence ID" value="XM_053730832.1"/>
</dbReference>
<reference evidence="1 2" key="1">
    <citation type="submission" date="2019-12" db="EMBL/GenBank/DDBJ databases">
        <title>Chromosome-level assembly of the Caenorhabditis remanei genome.</title>
        <authorList>
            <person name="Teterina A.A."/>
            <person name="Willis J.H."/>
            <person name="Phillips P.C."/>
        </authorList>
    </citation>
    <scope>NUCLEOTIDE SEQUENCE [LARGE SCALE GENOMIC DNA]</scope>
    <source>
        <strain evidence="1 2">PX506</strain>
        <tissue evidence="1">Whole organism</tissue>
    </source>
</reference>
<evidence type="ECO:0000313" key="1">
    <source>
        <dbReference type="EMBL" id="KAF1758926.1"/>
    </source>
</evidence>
<dbReference type="AlphaFoldDB" id="A0A6A5GWC8"/>
<comment type="caution">
    <text evidence="1">The sequence shown here is derived from an EMBL/GenBank/DDBJ whole genome shotgun (WGS) entry which is preliminary data.</text>
</comment>
<gene>
    <name evidence="1" type="ORF">GCK72_015386</name>
</gene>
<accession>A0A6A5GWC8</accession>
<protein>
    <submittedName>
        <fullName evidence="1">Uncharacterized protein</fullName>
    </submittedName>
</protein>
<dbReference type="KEGG" id="crq:GCK72_015386"/>
<dbReference type="Proteomes" id="UP000483820">
    <property type="component" value="Chromosome IV"/>
</dbReference>
<proteinExistence type="predicted"/>
<dbReference type="CTD" id="78776043"/>
<sequence>MIPYLPEILGLPAVPARPRPLHMEFDASILNSFRIEVTDSLHKGHDIIRSFPRTYKSFIYVDTENSYTTLPHGTDLALLRFCDIATVL</sequence>
<organism evidence="1 2">
    <name type="scientific">Caenorhabditis remanei</name>
    <name type="common">Caenorhabditis vulgaris</name>
    <dbReference type="NCBI Taxonomy" id="31234"/>
    <lineage>
        <taxon>Eukaryota</taxon>
        <taxon>Metazoa</taxon>
        <taxon>Ecdysozoa</taxon>
        <taxon>Nematoda</taxon>
        <taxon>Chromadorea</taxon>
        <taxon>Rhabditida</taxon>
        <taxon>Rhabditina</taxon>
        <taxon>Rhabditomorpha</taxon>
        <taxon>Rhabditoidea</taxon>
        <taxon>Rhabditidae</taxon>
        <taxon>Peloderinae</taxon>
        <taxon>Caenorhabditis</taxon>
    </lineage>
</organism>
<dbReference type="GeneID" id="78776043"/>
<evidence type="ECO:0000313" key="2">
    <source>
        <dbReference type="Proteomes" id="UP000483820"/>
    </source>
</evidence>
<name>A0A6A5GWC8_CAERE</name>